<dbReference type="Proteomes" id="UP001589647">
    <property type="component" value="Unassembled WGS sequence"/>
</dbReference>
<evidence type="ECO:0000313" key="3">
    <source>
        <dbReference type="Proteomes" id="UP001589647"/>
    </source>
</evidence>
<reference evidence="2 3" key="1">
    <citation type="submission" date="2024-09" db="EMBL/GenBank/DDBJ databases">
        <authorList>
            <person name="Sun Q."/>
            <person name="Mori K."/>
        </authorList>
    </citation>
    <scope>NUCLEOTIDE SEQUENCE [LARGE SCALE GENOMIC DNA]</scope>
    <source>
        <strain evidence="2 3">CCM 3426</strain>
    </source>
</reference>
<organism evidence="2 3">
    <name type="scientific">Nonomuraea spiralis</name>
    <dbReference type="NCBI Taxonomy" id="46182"/>
    <lineage>
        <taxon>Bacteria</taxon>
        <taxon>Bacillati</taxon>
        <taxon>Actinomycetota</taxon>
        <taxon>Actinomycetes</taxon>
        <taxon>Streptosporangiales</taxon>
        <taxon>Streptosporangiaceae</taxon>
        <taxon>Nonomuraea</taxon>
    </lineage>
</organism>
<gene>
    <name evidence="2" type="ORF">ACFFV7_50975</name>
</gene>
<accession>A0ABV5J0A6</accession>
<evidence type="ECO:0000256" key="1">
    <source>
        <dbReference type="SAM" id="MobiDB-lite"/>
    </source>
</evidence>
<dbReference type="EMBL" id="JBHMEI010000104">
    <property type="protein sequence ID" value="MFB9209585.1"/>
    <property type="molecule type" value="Genomic_DNA"/>
</dbReference>
<protein>
    <submittedName>
        <fullName evidence="2">Uncharacterized protein</fullName>
    </submittedName>
</protein>
<feature type="region of interest" description="Disordered" evidence="1">
    <location>
        <begin position="46"/>
        <end position="76"/>
    </location>
</feature>
<keyword evidence="3" id="KW-1185">Reference proteome</keyword>
<evidence type="ECO:0000313" key="2">
    <source>
        <dbReference type="EMBL" id="MFB9209585.1"/>
    </source>
</evidence>
<sequence length="112" mass="12018">MAVYVRGAGGHIAERVQAEPGSDDETRYEQLAADPASGWRRLDDVVGAGTRGSAPTTQEPVQEPVELGKRPPQAAPKQAWVDWAAAHGMDADQADDLTKAQLIELADQLDKE</sequence>
<comment type="caution">
    <text evidence="2">The sequence shown here is derived from an EMBL/GenBank/DDBJ whole genome shotgun (WGS) entry which is preliminary data.</text>
</comment>
<dbReference type="RefSeq" id="WP_189648166.1">
    <property type="nucleotide sequence ID" value="NZ_BMRC01000006.1"/>
</dbReference>
<proteinExistence type="predicted"/>
<name>A0ABV5J0A6_9ACTN</name>